<proteinExistence type="predicted"/>
<dbReference type="InterPro" id="IPR040841">
    <property type="entry name" value="Luciferase_dom"/>
</dbReference>
<dbReference type="Proteomes" id="UP000198362">
    <property type="component" value="Unassembled WGS sequence"/>
</dbReference>
<dbReference type="Pfam" id="PF17648">
    <property type="entry name" value="Luciferase"/>
    <property type="match status" value="1"/>
</dbReference>
<dbReference type="EMBL" id="FZPH01000007">
    <property type="protein sequence ID" value="SNT48945.1"/>
    <property type="molecule type" value="Genomic_DNA"/>
</dbReference>
<dbReference type="AlphaFoldDB" id="A0A239N221"/>
<reference evidence="3 4" key="1">
    <citation type="submission" date="2017-06" db="EMBL/GenBank/DDBJ databases">
        <authorList>
            <person name="Kim H.J."/>
            <person name="Triplett B.A."/>
        </authorList>
    </citation>
    <scope>NUCLEOTIDE SEQUENCE [LARGE SCALE GENOMIC DNA]</scope>
    <source>
        <strain evidence="3 4">CGMCC 4.5593</strain>
    </source>
</reference>
<sequence length="123" mass="13664">MSKSLRDALAGLDGVVEARSAFKDETAYWVNGKEIAHFEGERAIDIRLTRAGIRDRRQELRADPRVRLRPTASDWLTVEFAAADEEFVVALVEAAAAVHRAPTGTIAEPPPTGSDLARRRRFH</sequence>
<name>A0A239N221_9ACTN</name>
<protein>
    <recommendedName>
        <fullName evidence="2">Luciferase domain-containing protein</fullName>
    </recommendedName>
</protein>
<evidence type="ECO:0000313" key="4">
    <source>
        <dbReference type="Proteomes" id="UP000198362"/>
    </source>
</evidence>
<feature type="region of interest" description="Disordered" evidence="1">
    <location>
        <begin position="100"/>
        <end position="123"/>
    </location>
</feature>
<dbReference type="RefSeq" id="WP_144022668.1">
    <property type="nucleotide sequence ID" value="NZ_FZPH01000007.1"/>
</dbReference>
<evidence type="ECO:0000256" key="1">
    <source>
        <dbReference type="SAM" id="MobiDB-lite"/>
    </source>
</evidence>
<gene>
    <name evidence="3" type="ORF">SAMN05421812_107157</name>
</gene>
<feature type="domain" description="Luciferase" evidence="2">
    <location>
        <begin position="32"/>
        <end position="95"/>
    </location>
</feature>
<evidence type="ECO:0000313" key="3">
    <source>
        <dbReference type="EMBL" id="SNT48945.1"/>
    </source>
</evidence>
<keyword evidence="4" id="KW-1185">Reference proteome</keyword>
<accession>A0A239N221</accession>
<evidence type="ECO:0000259" key="2">
    <source>
        <dbReference type="Pfam" id="PF17648"/>
    </source>
</evidence>
<organism evidence="3 4">
    <name type="scientific">Asanoa hainanensis</name>
    <dbReference type="NCBI Taxonomy" id="560556"/>
    <lineage>
        <taxon>Bacteria</taxon>
        <taxon>Bacillati</taxon>
        <taxon>Actinomycetota</taxon>
        <taxon>Actinomycetes</taxon>
        <taxon>Micromonosporales</taxon>
        <taxon>Micromonosporaceae</taxon>
        <taxon>Asanoa</taxon>
    </lineage>
</organism>